<evidence type="ECO:0000313" key="3">
    <source>
        <dbReference type="Proteomes" id="UP000280434"/>
    </source>
</evidence>
<feature type="region of interest" description="Disordered" evidence="1">
    <location>
        <begin position="190"/>
        <end position="245"/>
    </location>
</feature>
<accession>A0A494XF62</accession>
<feature type="compositionally biased region" description="Polar residues" evidence="1">
    <location>
        <begin position="1"/>
        <end position="11"/>
    </location>
</feature>
<organism evidence="2 3">
    <name type="scientific">Trinickia fusca</name>
    <dbReference type="NCBI Taxonomy" id="2419777"/>
    <lineage>
        <taxon>Bacteria</taxon>
        <taxon>Pseudomonadati</taxon>
        <taxon>Pseudomonadota</taxon>
        <taxon>Betaproteobacteria</taxon>
        <taxon>Burkholderiales</taxon>
        <taxon>Burkholderiaceae</taxon>
        <taxon>Trinickia</taxon>
    </lineage>
</organism>
<feature type="compositionally biased region" description="Basic and acidic residues" evidence="1">
    <location>
        <begin position="235"/>
        <end position="245"/>
    </location>
</feature>
<dbReference type="Proteomes" id="UP000280434">
    <property type="component" value="Unassembled WGS sequence"/>
</dbReference>
<feature type="region of interest" description="Disordered" evidence="1">
    <location>
        <begin position="1"/>
        <end position="33"/>
    </location>
</feature>
<gene>
    <name evidence="2" type="ORF">D7S89_13465</name>
</gene>
<proteinExistence type="predicted"/>
<comment type="caution">
    <text evidence="2">The sequence shown here is derived from an EMBL/GenBank/DDBJ whole genome shotgun (WGS) entry which is preliminary data.</text>
</comment>
<feature type="compositionally biased region" description="Polar residues" evidence="1">
    <location>
        <begin position="20"/>
        <end position="30"/>
    </location>
</feature>
<sequence>MMNNVSATGSAEATDAPSEHASSNQPSVQSRRLAVSPGLAGLVRNEAYKMRQARFKTALESNAVGRGLLQDPRIVNSRLSNDPSQPPVYQGGENEFEGVINLRDKSSFPSEAEHHATFTHEALHKLHHMEAPAEYARRKQADGTHPGWSNAEEEYTITGTDPSATHPADPAPSENAARTELGLNERNSHFAVHDDLPHRMTNEQYRAHRRQDQGEALLQVANEAPSRPMPARLRARLEAQRNNRG</sequence>
<reference evidence="2 3" key="1">
    <citation type="submission" date="2018-10" db="EMBL/GenBank/DDBJ databases">
        <title>Paraburkholderia sp. 7MK8-2, isolated from soil.</title>
        <authorList>
            <person name="Gao Z.-H."/>
            <person name="Qiu L.-H."/>
        </authorList>
    </citation>
    <scope>NUCLEOTIDE SEQUENCE [LARGE SCALE GENOMIC DNA]</scope>
    <source>
        <strain evidence="2 3">7MK8-2</strain>
    </source>
</reference>
<evidence type="ECO:0000313" key="2">
    <source>
        <dbReference type="EMBL" id="RKP48321.1"/>
    </source>
</evidence>
<dbReference type="RefSeq" id="WP_121278169.1">
    <property type="nucleotide sequence ID" value="NZ_RBZV01000004.1"/>
</dbReference>
<keyword evidence="3" id="KW-1185">Reference proteome</keyword>
<name>A0A494XF62_9BURK</name>
<evidence type="ECO:0000256" key="1">
    <source>
        <dbReference type="SAM" id="MobiDB-lite"/>
    </source>
</evidence>
<protein>
    <submittedName>
        <fullName evidence="2">Uncharacterized protein</fullName>
    </submittedName>
</protein>
<dbReference type="AlphaFoldDB" id="A0A494XF62"/>
<dbReference type="EMBL" id="RBZV01000004">
    <property type="protein sequence ID" value="RKP48321.1"/>
    <property type="molecule type" value="Genomic_DNA"/>
</dbReference>
<feature type="compositionally biased region" description="Basic and acidic residues" evidence="1">
    <location>
        <begin position="190"/>
        <end position="201"/>
    </location>
</feature>